<keyword evidence="1" id="KW-0880">Kelch repeat</keyword>
<protein>
    <recommendedName>
        <fullName evidence="7">Galactose oxidase</fullName>
    </recommendedName>
</protein>
<evidence type="ECO:0000313" key="5">
    <source>
        <dbReference type="EMBL" id="OAD00914.1"/>
    </source>
</evidence>
<keyword evidence="4" id="KW-0472">Membrane</keyword>
<keyword evidence="4" id="KW-0812">Transmembrane</keyword>
<gene>
    <name evidence="5" type="ORF">MUCCIDRAFT_112336</name>
</gene>
<feature type="compositionally biased region" description="Basic and acidic residues" evidence="3">
    <location>
        <begin position="524"/>
        <end position="534"/>
    </location>
</feature>
<evidence type="ECO:0000256" key="2">
    <source>
        <dbReference type="ARBA" id="ARBA00022737"/>
    </source>
</evidence>
<dbReference type="Proteomes" id="UP000077051">
    <property type="component" value="Unassembled WGS sequence"/>
</dbReference>
<dbReference type="STRING" id="747725.A0A168J9C4"/>
<evidence type="ECO:0008006" key="7">
    <source>
        <dbReference type="Google" id="ProtNLM"/>
    </source>
</evidence>
<proteinExistence type="predicted"/>
<dbReference type="InterPro" id="IPR015915">
    <property type="entry name" value="Kelch-typ_b-propeller"/>
</dbReference>
<organism evidence="5 6">
    <name type="scientific">Mucor lusitanicus CBS 277.49</name>
    <dbReference type="NCBI Taxonomy" id="747725"/>
    <lineage>
        <taxon>Eukaryota</taxon>
        <taxon>Fungi</taxon>
        <taxon>Fungi incertae sedis</taxon>
        <taxon>Mucoromycota</taxon>
        <taxon>Mucoromycotina</taxon>
        <taxon>Mucoromycetes</taxon>
        <taxon>Mucorales</taxon>
        <taxon>Mucorineae</taxon>
        <taxon>Mucoraceae</taxon>
        <taxon>Mucor</taxon>
    </lineage>
</organism>
<evidence type="ECO:0000256" key="1">
    <source>
        <dbReference type="ARBA" id="ARBA00022441"/>
    </source>
</evidence>
<name>A0A168J9C4_MUCCL</name>
<evidence type="ECO:0000256" key="3">
    <source>
        <dbReference type="SAM" id="MobiDB-lite"/>
    </source>
</evidence>
<reference evidence="5 6" key="1">
    <citation type="submission" date="2015-06" db="EMBL/GenBank/DDBJ databases">
        <title>Expansion of signal transduction pathways in fungi by whole-genome duplication.</title>
        <authorList>
            <consortium name="DOE Joint Genome Institute"/>
            <person name="Corrochano L.M."/>
            <person name="Kuo A."/>
            <person name="Marcet-Houben M."/>
            <person name="Polaino S."/>
            <person name="Salamov A."/>
            <person name="Villalobos J.M."/>
            <person name="Alvarez M.I."/>
            <person name="Avalos J."/>
            <person name="Benito E.P."/>
            <person name="Benoit I."/>
            <person name="Burger G."/>
            <person name="Camino L.P."/>
            <person name="Canovas D."/>
            <person name="Cerda-Olmedo E."/>
            <person name="Cheng J.-F."/>
            <person name="Dominguez A."/>
            <person name="Elias M."/>
            <person name="Eslava A.P."/>
            <person name="Glaser F."/>
            <person name="Grimwood J."/>
            <person name="Gutierrez G."/>
            <person name="Heitman J."/>
            <person name="Henrissat B."/>
            <person name="Iturriaga E.A."/>
            <person name="Lang B.F."/>
            <person name="Lavin J.L."/>
            <person name="Lee S."/>
            <person name="Li W."/>
            <person name="Lindquist E."/>
            <person name="Lopez-Garcia S."/>
            <person name="Luque E.M."/>
            <person name="Marcos A.T."/>
            <person name="Martin J."/>
            <person name="Mccluskey K."/>
            <person name="Medina H.R."/>
            <person name="Miralles-Duran A."/>
            <person name="Miyazaki A."/>
            <person name="Munoz-Torres E."/>
            <person name="Oguiza J.A."/>
            <person name="Ohm R."/>
            <person name="Olmedo M."/>
            <person name="Orejas M."/>
            <person name="Ortiz-Castellanos L."/>
            <person name="Pisabarro A.G."/>
            <person name="Rodriguez-Romero J."/>
            <person name="Ruiz-Herrera J."/>
            <person name="Ruiz-Vazquez R."/>
            <person name="Sanz C."/>
            <person name="Schackwitz W."/>
            <person name="Schmutz J."/>
            <person name="Shahriari M."/>
            <person name="Shelest E."/>
            <person name="Silva-Franco F."/>
            <person name="Soanes D."/>
            <person name="Syed K."/>
            <person name="Tagua V.G."/>
            <person name="Talbot N.J."/>
            <person name="Thon M."/>
            <person name="De Vries R.P."/>
            <person name="Wiebenga A."/>
            <person name="Yadav J.S."/>
            <person name="Braun E.L."/>
            <person name="Baker S."/>
            <person name="Garre V."/>
            <person name="Horwitz B."/>
            <person name="Torres-Martinez S."/>
            <person name="Idnurm A."/>
            <person name="Herrera-Estrella A."/>
            <person name="Gabaldon T."/>
            <person name="Grigoriev I.V."/>
        </authorList>
    </citation>
    <scope>NUCLEOTIDE SEQUENCE [LARGE SCALE GENOMIC DNA]</scope>
    <source>
        <strain evidence="5 6">CBS 277.49</strain>
    </source>
</reference>
<sequence length="534" mass="59060">MNTVYAGQIVRRNAAYCAYLSRKIMCFGGSPNDKGYDVTVNYLDISQSDSTDVSNLENKWDIEVVPKGETDIISEPRYDSLYTALPGGALMLMQGGSNELPGKLQKQTVVYDTVNNAWSSLSNYTEPRNGGVRQIFSGTAVYVPSINAVAFYGGKEARVPSDFTYKKADNTAFPNSYTYEASLPNQNRSYFESYVGFYYLTIYRINSNSWDEYSEAIPFNIMPNQLTATYHEPTDTIYYLGGRTYDPVVTHDNVLIPLSWSLTFNMKSLKWDNITLTGAQIPTPRVLHSATLLTGTPNTILLYGGSLSEEDDPVQDYCYTLDIENRVWTAHSLNANSPNIGPRYYHNAVLINDTALFILFGKTTAKDTTNNVAVLDVRNVSAIQFSDHFPLTGEGSTAMATEDNTKENAPAGLSSGAIAGIIVGAVAAVIALIAAILLYKRKKRAEKEQHDTLDVDWDQIEHQFHEVPPTKRESMTSPTSTLVATVTQVPNAVQLEDTNNNNNKNIMSLFHERPISQTGAVKPDGGREDKSQLP</sequence>
<dbReference type="Pfam" id="PF24681">
    <property type="entry name" value="Kelch_KLHDC2_KLHL20_DRC7"/>
    <property type="match status" value="1"/>
</dbReference>
<dbReference type="EMBL" id="AMYB01000006">
    <property type="protein sequence ID" value="OAD00914.1"/>
    <property type="molecule type" value="Genomic_DNA"/>
</dbReference>
<keyword evidence="4" id="KW-1133">Transmembrane helix</keyword>
<dbReference type="AlphaFoldDB" id="A0A168J9C4"/>
<evidence type="ECO:0000256" key="4">
    <source>
        <dbReference type="SAM" id="Phobius"/>
    </source>
</evidence>
<feature type="region of interest" description="Disordered" evidence="3">
    <location>
        <begin position="511"/>
        <end position="534"/>
    </location>
</feature>
<dbReference type="PANTHER" id="PTHR46093:SF18">
    <property type="entry name" value="FIBRONECTIN TYPE-III DOMAIN-CONTAINING PROTEIN"/>
    <property type="match status" value="1"/>
</dbReference>
<keyword evidence="6" id="KW-1185">Reference proteome</keyword>
<dbReference type="PANTHER" id="PTHR46093">
    <property type="entry name" value="ACYL-COA-BINDING DOMAIN-CONTAINING PROTEIN 5"/>
    <property type="match status" value="1"/>
</dbReference>
<dbReference type="VEuPathDB" id="FungiDB:MUCCIDRAFT_112336"/>
<keyword evidence="2" id="KW-0677">Repeat</keyword>
<dbReference type="SUPFAM" id="SSF117281">
    <property type="entry name" value="Kelch motif"/>
    <property type="match status" value="2"/>
</dbReference>
<dbReference type="OrthoDB" id="2260912at2759"/>
<accession>A0A168J9C4</accession>
<dbReference type="Gene3D" id="2.120.10.80">
    <property type="entry name" value="Kelch-type beta propeller"/>
    <property type="match status" value="2"/>
</dbReference>
<evidence type="ECO:0000313" key="6">
    <source>
        <dbReference type="Proteomes" id="UP000077051"/>
    </source>
</evidence>
<comment type="caution">
    <text evidence="5">The sequence shown here is derived from an EMBL/GenBank/DDBJ whole genome shotgun (WGS) entry which is preliminary data.</text>
</comment>
<feature type="transmembrane region" description="Helical" evidence="4">
    <location>
        <begin position="417"/>
        <end position="439"/>
    </location>
</feature>